<dbReference type="AlphaFoldDB" id="A0A9D2RZK2"/>
<proteinExistence type="predicted"/>
<sequence>MKASEQAVIQNLKDAGCCRETVERFLALGDAGDVQGQLQLLAQHRKCLLEKVHREERRIQCLDYLVYQMEKESPKE</sequence>
<dbReference type="EMBL" id="DWXZ01000239">
    <property type="protein sequence ID" value="HJB38613.1"/>
    <property type="molecule type" value="Genomic_DNA"/>
</dbReference>
<name>A0A9D2RZK2_9FIRM</name>
<reference evidence="1" key="1">
    <citation type="journal article" date="2021" name="PeerJ">
        <title>Extensive microbial diversity within the chicken gut microbiome revealed by metagenomics and culture.</title>
        <authorList>
            <person name="Gilroy R."/>
            <person name="Ravi A."/>
            <person name="Getino M."/>
            <person name="Pursley I."/>
            <person name="Horton D.L."/>
            <person name="Alikhan N.F."/>
            <person name="Baker D."/>
            <person name="Gharbi K."/>
            <person name="Hall N."/>
            <person name="Watson M."/>
            <person name="Adriaenssens E.M."/>
            <person name="Foster-Nyarko E."/>
            <person name="Jarju S."/>
            <person name="Secka A."/>
            <person name="Antonio M."/>
            <person name="Oren A."/>
            <person name="Chaudhuri R.R."/>
            <person name="La Ragione R."/>
            <person name="Hildebrand F."/>
            <person name="Pallen M.J."/>
        </authorList>
    </citation>
    <scope>NUCLEOTIDE SEQUENCE</scope>
    <source>
        <strain evidence="1">ChiBcolR8-3208</strain>
    </source>
</reference>
<comment type="caution">
    <text evidence="1">The sequence shown here is derived from an EMBL/GenBank/DDBJ whole genome shotgun (WGS) entry which is preliminary data.</text>
</comment>
<accession>A0A9D2RZK2</accession>
<evidence type="ECO:0000313" key="2">
    <source>
        <dbReference type="Proteomes" id="UP000824214"/>
    </source>
</evidence>
<protein>
    <submittedName>
        <fullName evidence="1">Uncharacterized protein</fullName>
    </submittedName>
</protein>
<dbReference type="Proteomes" id="UP000824214">
    <property type="component" value="Unassembled WGS sequence"/>
</dbReference>
<organism evidence="1 2">
    <name type="scientific">Candidatus Acutalibacter ornithocaccae</name>
    <dbReference type="NCBI Taxonomy" id="2838416"/>
    <lineage>
        <taxon>Bacteria</taxon>
        <taxon>Bacillati</taxon>
        <taxon>Bacillota</taxon>
        <taxon>Clostridia</taxon>
        <taxon>Eubacteriales</taxon>
        <taxon>Acutalibacteraceae</taxon>
        <taxon>Acutalibacter</taxon>
    </lineage>
</organism>
<evidence type="ECO:0000313" key="1">
    <source>
        <dbReference type="EMBL" id="HJB38613.1"/>
    </source>
</evidence>
<gene>
    <name evidence="1" type="ORF">H9942_11210</name>
</gene>
<reference evidence="1" key="2">
    <citation type="submission" date="2021-04" db="EMBL/GenBank/DDBJ databases">
        <authorList>
            <person name="Gilroy R."/>
        </authorList>
    </citation>
    <scope>NUCLEOTIDE SEQUENCE</scope>
    <source>
        <strain evidence="1">ChiBcolR8-3208</strain>
    </source>
</reference>